<organism evidence="1 2">
    <name type="scientific">Forsythia ovata</name>
    <dbReference type="NCBI Taxonomy" id="205694"/>
    <lineage>
        <taxon>Eukaryota</taxon>
        <taxon>Viridiplantae</taxon>
        <taxon>Streptophyta</taxon>
        <taxon>Embryophyta</taxon>
        <taxon>Tracheophyta</taxon>
        <taxon>Spermatophyta</taxon>
        <taxon>Magnoliopsida</taxon>
        <taxon>eudicotyledons</taxon>
        <taxon>Gunneridae</taxon>
        <taxon>Pentapetalae</taxon>
        <taxon>asterids</taxon>
        <taxon>lamiids</taxon>
        <taxon>Lamiales</taxon>
        <taxon>Oleaceae</taxon>
        <taxon>Forsythieae</taxon>
        <taxon>Forsythia</taxon>
    </lineage>
</organism>
<comment type="caution">
    <text evidence="1">The sequence shown here is derived from an EMBL/GenBank/DDBJ whole genome shotgun (WGS) entry which is preliminary data.</text>
</comment>
<dbReference type="AlphaFoldDB" id="A0ABD1RSD6"/>
<keyword evidence="2" id="KW-1185">Reference proteome</keyword>
<proteinExistence type="predicted"/>
<protein>
    <submittedName>
        <fullName evidence="1">rRNA methyltransferase</fullName>
    </submittedName>
</protein>
<name>A0ABD1RSD6_9LAMI</name>
<gene>
    <name evidence="1" type="ORF">Fot_43231</name>
</gene>
<evidence type="ECO:0000313" key="2">
    <source>
        <dbReference type="Proteomes" id="UP001604277"/>
    </source>
</evidence>
<sequence length="120" mass="13897">MYIKIKPEIRNPPSLEDDQLLEVFYVFSLSQLTFTRKNDVLNCVARNALLSVLNWYVRFGQGDDNNMVHSDLDSDNDEGDREVNPFVVPLLENAPSHEEIAAKWFSQDVFMDADVREDEM</sequence>
<keyword evidence="1" id="KW-0808">Transferase</keyword>
<dbReference type="GO" id="GO:0008168">
    <property type="term" value="F:methyltransferase activity"/>
    <property type="evidence" value="ECO:0007669"/>
    <property type="project" value="UniProtKB-KW"/>
</dbReference>
<reference evidence="2" key="1">
    <citation type="submission" date="2024-07" db="EMBL/GenBank/DDBJ databases">
        <title>Two chromosome-level genome assemblies of Korean endemic species Abeliophyllum distichum and Forsythia ovata (Oleaceae).</title>
        <authorList>
            <person name="Jang H."/>
        </authorList>
    </citation>
    <scope>NUCLEOTIDE SEQUENCE [LARGE SCALE GENOMIC DNA]</scope>
</reference>
<accession>A0ABD1RSD6</accession>
<evidence type="ECO:0000313" key="1">
    <source>
        <dbReference type="EMBL" id="KAL2489939.1"/>
    </source>
</evidence>
<dbReference type="Proteomes" id="UP001604277">
    <property type="component" value="Unassembled WGS sequence"/>
</dbReference>
<keyword evidence="1" id="KW-0489">Methyltransferase</keyword>
<dbReference type="GO" id="GO:0032259">
    <property type="term" value="P:methylation"/>
    <property type="evidence" value="ECO:0007669"/>
    <property type="project" value="UniProtKB-KW"/>
</dbReference>
<dbReference type="EMBL" id="JBFOLJ010000012">
    <property type="protein sequence ID" value="KAL2489939.1"/>
    <property type="molecule type" value="Genomic_DNA"/>
</dbReference>